<dbReference type="InterPro" id="IPR002636">
    <property type="entry name" value="DUF29"/>
</dbReference>
<organism evidence="1 2">
    <name type="scientific">Thioploca ingrica</name>
    <dbReference type="NCBI Taxonomy" id="40754"/>
    <lineage>
        <taxon>Bacteria</taxon>
        <taxon>Pseudomonadati</taxon>
        <taxon>Pseudomonadota</taxon>
        <taxon>Gammaproteobacteria</taxon>
        <taxon>Thiotrichales</taxon>
        <taxon>Thiotrichaceae</taxon>
        <taxon>Thioploca</taxon>
    </lineage>
</organism>
<dbReference type="Gene3D" id="1.20.1220.20">
    <property type="entry name" value="Uncharcterised protein PF01724"/>
    <property type="match status" value="1"/>
</dbReference>
<dbReference type="Pfam" id="PF01724">
    <property type="entry name" value="DUF29"/>
    <property type="match status" value="1"/>
</dbReference>
<proteinExistence type="predicted"/>
<sequence>MNKLTTSYEQDFYAWTRHNAQLLREGKLAEIDMENIAEELESMGKSEQRELINRLIVLLAHLLKWEFQPDHRSSNWNGNIIEQRRQIKRLLQDSPSLKRLLNAELNESYLDAILDVANDTGIPQSQFSLSLSIHD</sequence>
<dbReference type="AlphaFoldDB" id="A0A090AM03"/>
<dbReference type="Proteomes" id="UP000031623">
    <property type="component" value="Chromosome"/>
</dbReference>
<evidence type="ECO:0008006" key="3">
    <source>
        <dbReference type="Google" id="ProtNLM"/>
    </source>
</evidence>
<dbReference type="STRING" id="40754.THII_2590"/>
<dbReference type="PANTHER" id="PTHR34235">
    <property type="entry name" value="SLR1203 PROTEIN-RELATED"/>
    <property type="match status" value="1"/>
</dbReference>
<dbReference type="PANTHER" id="PTHR34235:SF4">
    <property type="entry name" value="SLR0291 PROTEIN"/>
    <property type="match status" value="1"/>
</dbReference>
<name>A0A090AM03_9GAMM</name>
<gene>
    <name evidence="1" type="ORF">THII_2590</name>
</gene>
<evidence type="ECO:0000313" key="2">
    <source>
        <dbReference type="Proteomes" id="UP000031623"/>
    </source>
</evidence>
<evidence type="ECO:0000313" key="1">
    <source>
        <dbReference type="EMBL" id="BAP56887.1"/>
    </source>
</evidence>
<accession>A0A090AM03</accession>
<dbReference type="EMBL" id="AP014633">
    <property type="protein sequence ID" value="BAP56887.1"/>
    <property type="molecule type" value="Genomic_DNA"/>
</dbReference>
<reference evidence="1 2" key="1">
    <citation type="journal article" date="2014" name="ISME J.">
        <title>Ecophysiology of Thioploca ingrica as revealed by the complete genome sequence supplemented with proteomic evidence.</title>
        <authorList>
            <person name="Kojima H."/>
            <person name="Ogura Y."/>
            <person name="Yamamoto N."/>
            <person name="Togashi T."/>
            <person name="Mori H."/>
            <person name="Watanabe T."/>
            <person name="Nemoto F."/>
            <person name="Kurokawa K."/>
            <person name="Hayashi T."/>
            <person name="Fukui M."/>
        </authorList>
    </citation>
    <scope>NUCLEOTIDE SEQUENCE [LARGE SCALE GENOMIC DNA]</scope>
</reference>
<protein>
    <recommendedName>
        <fullName evidence="3">DUF29 domain-containing protein</fullName>
    </recommendedName>
</protein>
<keyword evidence="2" id="KW-1185">Reference proteome</keyword>
<dbReference type="HOGENOM" id="CLU_116670_0_1_6"/>
<dbReference type="KEGG" id="tig:THII_2590"/>